<name>A0AAV9XJ26_9PEZI</name>
<keyword evidence="4" id="KW-1185">Reference proteome</keyword>
<feature type="region of interest" description="Disordered" evidence="1">
    <location>
        <begin position="626"/>
        <end position="721"/>
    </location>
</feature>
<feature type="compositionally biased region" description="Basic and acidic residues" evidence="1">
    <location>
        <begin position="560"/>
        <end position="572"/>
    </location>
</feature>
<gene>
    <name evidence="3" type="ORF">TWF694_007739</name>
</gene>
<feature type="region of interest" description="Disordered" evidence="1">
    <location>
        <begin position="524"/>
        <end position="572"/>
    </location>
</feature>
<accession>A0AAV9XJ26</accession>
<feature type="region of interest" description="Disordered" evidence="1">
    <location>
        <begin position="67"/>
        <end position="99"/>
    </location>
</feature>
<feature type="region of interest" description="Disordered" evidence="1">
    <location>
        <begin position="306"/>
        <end position="325"/>
    </location>
</feature>
<dbReference type="Proteomes" id="UP001365542">
    <property type="component" value="Unassembled WGS sequence"/>
</dbReference>
<feature type="signal peptide" evidence="2">
    <location>
        <begin position="1"/>
        <end position="18"/>
    </location>
</feature>
<comment type="caution">
    <text evidence="3">The sequence shown here is derived from an EMBL/GenBank/DDBJ whole genome shotgun (WGS) entry which is preliminary data.</text>
</comment>
<evidence type="ECO:0000256" key="2">
    <source>
        <dbReference type="SAM" id="SignalP"/>
    </source>
</evidence>
<feature type="chain" id="PRO_5043765673" evidence="2">
    <location>
        <begin position="19"/>
        <end position="735"/>
    </location>
</feature>
<keyword evidence="2" id="KW-0732">Signal</keyword>
<dbReference type="EMBL" id="JAVHJO010000003">
    <property type="protein sequence ID" value="KAK6541966.1"/>
    <property type="molecule type" value="Genomic_DNA"/>
</dbReference>
<proteinExistence type="predicted"/>
<protein>
    <submittedName>
        <fullName evidence="3">Uncharacterized protein</fullName>
    </submittedName>
</protein>
<feature type="region of interest" description="Disordered" evidence="1">
    <location>
        <begin position="461"/>
        <end position="481"/>
    </location>
</feature>
<feature type="compositionally biased region" description="Low complexity" evidence="1">
    <location>
        <begin position="691"/>
        <end position="701"/>
    </location>
</feature>
<reference evidence="3 4" key="1">
    <citation type="submission" date="2019-10" db="EMBL/GenBank/DDBJ databases">
        <authorList>
            <person name="Palmer J.M."/>
        </authorList>
    </citation>
    <scope>NUCLEOTIDE SEQUENCE [LARGE SCALE GENOMIC DNA]</scope>
    <source>
        <strain evidence="3 4">TWF694</strain>
    </source>
</reference>
<evidence type="ECO:0000313" key="3">
    <source>
        <dbReference type="EMBL" id="KAK6541966.1"/>
    </source>
</evidence>
<evidence type="ECO:0000313" key="4">
    <source>
        <dbReference type="Proteomes" id="UP001365542"/>
    </source>
</evidence>
<organism evidence="3 4">
    <name type="scientific">Orbilia ellipsospora</name>
    <dbReference type="NCBI Taxonomy" id="2528407"/>
    <lineage>
        <taxon>Eukaryota</taxon>
        <taxon>Fungi</taxon>
        <taxon>Dikarya</taxon>
        <taxon>Ascomycota</taxon>
        <taxon>Pezizomycotina</taxon>
        <taxon>Orbiliomycetes</taxon>
        <taxon>Orbiliales</taxon>
        <taxon>Orbiliaceae</taxon>
        <taxon>Orbilia</taxon>
    </lineage>
</organism>
<dbReference type="AlphaFoldDB" id="A0AAV9XJ26"/>
<sequence>MHFTYLLPVLYLTSSVASLASPNAEGTIAAGVLTPQENSKREDQGWEYNDPNIDKLVDTWQDPNALKFGSGLKGDPAQGTEPNNPDNLEISPPYDPANTYVDPDANKLNDLKNTWQKQKRQDGFTKVVRRSPSASKTAIEALDKREAEVEAEVDNTLQRRVYYFYPAVNKVFRLLGIPPSLDTVGQEIIVNLFKLQVQYKRDIPEKPASLFTRSVKAFLNLKASLPRLYVIPSDDTVARNIIAELFGLTISKAKRYIVDEEKLRLLSEGNLEIQEESESDPESSLPENVAKRVAVISEEEARLASERNAEIQEESTGLSKRHKKRDFSSNLDAMVSDTLSKLREPGTPDVSKRDLPDILKQQLVENDKTDDIVEFKLRGTGWFSGCGGMKEDGSLSKRLDWGDLLKKILRGKPPTIIRIGIKKREAEADPSPSLAKRILAATRWPWFRIGVPAKFLPKAKPQPLQPVKREVSEAQPHSKRQAEDALAILNKILWSMKNAWSTYSYGTPAELSTEANHPFEQASGANALPPAEPTAWPASNRARGIKRRQTSPETAGPSELEVRSEYEKYDTKPSKRNTIVKLPIKAPIKPTATHLPTPKYQNKHKIILPRWESHWWEKMVQNLGFRLGRGQGEGDPEGGSQNEPQNEPQGDENRKRDDSGDFSSSAPHWVKMGYPNLRPTVGGGIQPLPQGGDSAASPDGGDTVGKVKRDESPSYGNPWGDAWTCMRLRLQGKGC</sequence>
<evidence type="ECO:0000256" key="1">
    <source>
        <dbReference type="SAM" id="MobiDB-lite"/>
    </source>
</evidence>